<dbReference type="SMART" id="SM00347">
    <property type="entry name" value="HTH_MARR"/>
    <property type="match status" value="1"/>
</dbReference>
<protein>
    <submittedName>
        <fullName evidence="5">MarR family transcriptional regulator</fullName>
    </submittedName>
</protein>
<dbReference type="Gene3D" id="1.10.10.10">
    <property type="entry name" value="Winged helix-like DNA-binding domain superfamily/Winged helix DNA-binding domain"/>
    <property type="match status" value="1"/>
</dbReference>
<dbReference type="Proteomes" id="UP000545386">
    <property type="component" value="Unassembled WGS sequence"/>
</dbReference>
<accession>A0A842HSH2</accession>
<dbReference type="GO" id="GO:0003677">
    <property type="term" value="F:DNA binding"/>
    <property type="evidence" value="ECO:0007669"/>
    <property type="project" value="UniProtKB-KW"/>
</dbReference>
<evidence type="ECO:0000259" key="4">
    <source>
        <dbReference type="PROSITE" id="PS50995"/>
    </source>
</evidence>
<dbReference type="PANTHER" id="PTHR33164">
    <property type="entry name" value="TRANSCRIPTIONAL REGULATOR, MARR FAMILY"/>
    <property type="match status" value="1"/>
</dbReference>
<feature type="domain" description="HTH marR-type" evidence="4">
    <location>
        <begin position="34"/>
        <end position="168"/>
    </location>
</feature>
<dbReference type="GO" id="GO:0006950">
    <property type="term" value="P:response to stress"/>
    <property type="evidence" value="ECO:0007669"/>
    <property type="project" value="TreeGrafter"/>
</dbReference>
<dbReference type="InterPro" id="IPR000835">
    <property type="entry name" value="HTH_MarR-typ"/>
</dbReference>
<evidence type="ECO:0000256" key="3">
    <source>
        <dbReference type="ARBA" id="ARBA00023163"/>
    </source>
</evidence>
<dbReference type="PROSITE" id="PS01117">
    <property type="entry name" value="HTH_MARR_1"/>
    <property type="match status" value="1"/>
</dbReference>
<keyword evidence="2" id="KW-0238">DNA-binding</keyword>
<reference evidence="5 6" key="1">
    <citation type="submission" date="2020-08" db="EMBL/GenBank/DDBJ databases">
        <title>Paraeoetvoesia sp. YC-7-48 draft genome sequence.</title>
        <authorList>
            <person name="Yao L."/>
        </authorList>
    </citation>
    <scope>NUCLEOTIDE SEQUENCE [LARGE SCALE GENOMIC DNA]</scope>
    <source>
        <strain evidence="6">YC-7-48</strain>
    </source>
</reference>
<dbReference type="SUPFAM" id="SSF46785">
    <property type="entry name" value="Winged helix' DNA-binding domain"/>
    <property type="match status" value="1"/>
</dbReference>
<dbReference type="GO" id="GO:0003700">
    <property type="term" value="F:DNA-binding transcription factor activity"/>
    <property type="evidence" value="ECO:0007669"/>
    <property type="project" value="InterPro"/>
</dbReference>
<dbReference type="InterPro" id="IPR036390">
    <property type="entry name" value="WH_DNA-bd_sf"/>
</dbReference>
<organism evidence="5 6">
    <name type="scientific">Pusillimonas minor</name>
    <dbReference type="NCBI Taxonomy" id="2697024"/>
    <lineage>
        <taxon>Bacteria</taxon>
        <taxon>Pseudomonadati</taxon>
        <taxon>Pseudomonadota</taxon>
        <taxon>Betaproteobacteria</taxon>
        <taxon>Burkholderiales</taxon>
        <taxon>Alcaligenaceae</taxon>
        <taxon>Pusillimonas</taxon>
    </lineage>
</organism>
<gene>
    <name evidence="5" type="ORF">GTU67_12630</name>
</gene>
<evidence type="ECO:0000313" key="6">
    <source>
        <dbReference type="Proteomes" id="UP000545386"/>
    </source>
</evidence>
<proteinExistence type="predicted"/>
<keyword evidence="6" id="KW-1185">Reference proteome</keyword>
<dbReference type="Pfam" id="PF01047">
    <property type="entry name" value="MarR"/>
    <property type="match status" value="1"/>
</dbReference>
<evidence type="ECO:0000256" key="2">
    <source>
        <dbReference type="ARBA" id="ARBA00023125"/>
    </source>
</evidence>
<comment type="caution">
    <text evidence="5">The sequence shown here is derived from an EMBL/GenBank/DDBJ whole genome shotgun (WGS) entry which is preliminary data.</text>
</comment>
<dbReference type="InterPro" id="IPR036388">
    <property type="entry name" value="WH-like_DNA-bd_sf"/>
</dbReference>
<dbReference type="InterPro" id="IPR023187">
    <property type="entry name" value="Tscrpt_reg_MarR-type_CS"/>
</dbReference>
<evidence type="ECO:0000256" key="1">
    <source>
        <dbReference type="ARBA" id="ARBA00023015"/>
    </source>
</evidence>
<sequence>MHLNRLPMNALHSLNGELSRPDLESRAGPDDHDDLRLWLRLLTCCNLIEGDIRRRLRIDFETTLPRFDLMAQLLRVPEGMKMSELSRHMMVTNGNITGITDQLEKEGLVERLKVASDRRSSIIRLTPKGKRAFKKMADAHEHWIQSLFSGLSDKSRKALFDALGELKLLAQTRLAARD</sequence>
<name>A0A842HSH2_9BURK</name>
<dbReference type="PROSITE" id="PS50995">
    <property type="entry name" value="HTH_MARR_2"/>
    <property type="match status" value="1"/>
</dbReference>
<keyword evidence="3" id="KW-0804">Transcription</keyword>
<dbReference type="InterPro" id="IPR039422">
    <property type="entry name" value="MarR/SlyA-like"/>
</dbReference>
<evidence type="ECO:0000313" key="5">
    <source>
        <dbReference type="EMBL" id="MBC2770754.1"/>
    </source>
</evidence>
<keyword evidence="1" id="KW-0805">Transcription regulation</keyword>
<dbReference type="AlphaFoldDB" id="A0A842HSH2"/>
<dbReference type="EMBL" id="JACJUU010000012">
    <property type="protein sequence ID" value="MBC2770754.1"/>
    <property type="molecule type" value="Genomic_DNA"/>
</dbReference>
<dbReference type="PRINTS" id="PR00598">
    <property type="entry name" value="HTHMARR"/>
</dbReference>
<dbReference type="PANTHER" id="PTHR33164:SF43">
    <property type="entry name" value="HTH-TYPE TRANSCRIPTIONAL REPRESSOR YETL"/>
    <property type="match status" value="1"/>
</dbReference>